<dbReference type="Gene3D" id="3.10.290.30">
    <property type="entry name" value="MM3350-like"/>
    <property type="match status" value="1"/>
</dbReference>
<dbReference type="InterPro" id="IPR012912">
    <property type="entry name" value="Plasmid_pRiA4b_Orf3-like"/>
</dbReference>
<protein>
    <submittedName>
        <fullName evidence="2">PRiA4b ORF-3-like protein</fullName>
    </submittedName>
</protein>
<evidence type="ECO:0000313" key="2">
    <source>
        <dbReference type="EMBL" id="SHF24346.1"/>
    </source>
</evidence>
<dbReference type="RefSeq" id="WP_072865962.1">
    <property type="nucleotide sequence ID" value="NZ_FQUI01000051.1"/>
</dbReference>
<evidence type="ECO:0000259" key="1">
    <source>
        <dbReference type="Pfam" id="PF07929"/>
    </source>
</evidence>
<dbReference type="STRING" id="1122195.SAMN02745164_02078"/>
<reference evidence="2" key="1">
    <citation type="submission" date="2016-11" db="EMBL/GenBank/DDBJ databases">
        <authorList>
            <person name="Varghese N."/>
            <person name="Submissions S."/>
        </authorList>
    </citation>
    <scope>NUCLEOTIDE SEQUENCE [LARGE SCALE GENOMIC DNA]</scope>
    <source>
        <strain evidence="2">DSM 16785</strain>
    </source>
</reference>
<dbReference type="OrthoDB" id="9801392at2"/>
<gene>
    <name evidence="2" type="ORF">SAMN02745164_02078</name>
</gene>
<dbReference type="EMBL" id="FQUI01000051">
    <property type="protein sequence ID" value="SHF24346.1"/>
    <property type="molecule type" value="Genomic_DNA"/>
</dbReference>
<organism evidence="2 3">
    <name type="scientific">Marinitoga hydrogenitolerans (strain DSM 16785 / JCM 12826 / AT1271)</name>
    <dbReference type="NCBI Taxonomy" id="1122195"/>
    <lineage>
        <taxon>Bacteria</taxon>
        <taxon>Thermotogati</taxon>
        <taxon>Thermotogota</taxon>
        <taxon>Thermotogae</taxon>
        <taxon>Petrotogales</taxon>
        <taxon>Petrotogaceae</taxon>
        <taxon>Marinitoga</taxon>
    </lineage>
</organism>
<sequence length="610" mass="72379">MGNNFILKIEIENIKPEIYRIISVRKDMNFFDLHNIIQLAFDWDNTHLYEFEVTDNIKIVPEFSYIPNEMPLFSDNKNQLDKAIKLETVLETKNKIKYKYDFGDNWIVNIEVIGEKNEDANYPICIKGERAAPLEDCGGIGGYYSILEALNNPEDADEELLEWAEDYDPEKFDIEKLNKELKKMFNTETNENDEDENYNNNDFFGQEDVVKKLINILEDAYNDGGANGISEALEIIVKKMYEGEEIPAKELDNIKDVLLSQTPFWYITSEFSENNNNKKIIKNILKRKLIKSITIDNGLNLLSIEERNMIKERYKVPINLSVVKLKNVILKNYPETIELLFSYSYIRNIYEEYKKNGFYFLENIEEFNITNFLQDCGMGYISEKEGIICFTFYEEVKKYIEKQKNFFEKMNKLDYKRLFINELVFLYGVIEKEKFLKIINRRKYKDLIDDTILEKDLEFFEKINKKFPELSGFEILKKDGIDYIVHNSAYEIFENIIDFRKQYIKNDYKIFSTKYLKELIDTGFYSNATVETLKEILRLGTFVTDTLRDKTLLNDTIREIFVLINYNHSNREIMAFLIANGFKINILKIDTILNRFRDIVPKWDYKGYSK</sequence>
<dbReference type="Pfam" id="PF07929">
    <property type="entry name" value="PRiA4_ORF3"/>
    <property type="match status" value="1"/>
</dbReference>
<dbReference type="Proteomes" id="UP000184334">
    <property type="component" value="Unassembled WGS sequence"/>
</dbReference>
<dbReference type="AlphaFoldDB" id="A0A1M5A331"/>
<dbReference type="InterPro" id="IPR024047">
    <property type="entry name" value="MM3350-like_sf"/>
</dbReference>
<evidence type="ECO:0000313" key="3">
    <source>
        <dbReference type="Proteomes" id="UP000184334"/>
    </source>
</evidence>
<keyword evidence="3" id="KW-1185">Reference proteome</keyword>
<dbReference type="PANTHER" id="PTHR41878">
    <property type="entry name" value="LEXA REPRESSOR-RELATED"/>
    <property type="match status" value="1"/>
</dbReference>
<dbReference type="PANTHER" id="PTHR41878:SF1">
    <property type="entry name" value="TNPR PROTEIN"/>
    <property type="match status" value="1"/>
</dbReference>
<comment type="caution">
    <text evidence="2">The sequence shown here is derived from an EMBL/GenBank/DDBJ whole genome shotgun (WGS) entry which is preliminary data.</text>
</comment>
<name>A0A1M5A331_MARH1</name>
<feature type="domain" description="Plasmid pRiA4b Orf3-like" evidence="1">
    <location>
        <begin position="5"/>
        <end position="175"/>
    </location>
</feature>
<dbReference type="SUPFAM" id="SSF159941">
    <property type="entry name" value="MM3350-like"/>
    <property type="match status" value="1"/>
</dbReference>
<proteinExistence type="predicted"/>
<accession>A0A1M5A331</accession>